<evidence type="ECO:0000313" key="4">
    <source>
        <dbReference type="EnsemblMetazoa" id="ASIC020746-PA"/>
    </source>
</evidence>
<dbReference type="EMBL" id="ATLV01025637">
    <property type="status" value="NOT_ANNOTATED_CDS"/>
    <property type="molecule type" value="Genomic_DNA"/>
</dbReference>
<proteinExistence type="predicted"/>
<sequence length="584" mass="68753">MAIKTYDSRHICTIETTRISQAEEQALPKREKLLNYLKSLRFASDQNPSTEKHLKSTYQLLKENERLKRSFPAFIIHPFSLLRVYMDIVIFIVMNLHLVLLPFAFSFLAFQPHPIRHMVEYVDLILCGLLFAEFVVKFSTGYVILETNEIVLDPTRIFFHRLRPFRLVYDLLLFLPYILVLEVFDHWVYGAGAEACLIFVSFLYLSNIARFRDSNRYFRVIPRCMQVSESRIHIVQVILNTLYVLHWTTCLGYIIPLLFGIRSTADESDYWLLLDGMSKDFRRANHTMALRSATDPFVRLRLNDLQTNSSNSYRYFRSMMVTIRVGLASCDRKDLEQHFLYQWLMWLVMFLGWIWFNYVPIVLCRVFDSPEMATDQYDKFVGNLKAYAYNKRLSGELERELRANFAARFRTSYFDEELIMGLFPKNLRSSIRMETCRHLVGSVDLFKNLPYFILADIVNCLQLEVYLEHDVIIEAGSYGDSMYFLAAGTVAVYAMNGKELGHLTDGAYFGEISLVKRNQQRTANVVALEQCEIYRLSHEDFQNVIKPHKYLLNRIRKQAEQRLSMMKRKRDKMYGKKIIEAFLQ</sequence>
<evidence type="ECO:0000259" key="2">
    <source>
        <dbReference type="PROSITE" id="PS50042"/>
    </source>
</evidence>
<gene>
    <name evidence="3" type="ORF">ZHAS_00020746</name>
</gene>
<evidence type="ECO:0000313" key="3">
    <source>
        <dbReference type="EMBL" id="KFB52501.1"/>
    </source>
</evidence>
<accession>A0A084WQK7</accession>
<dbReference type="SUPFAM" id="SSF51206">
    <property type="entry name" value="cAMP-binding domain-like"/>
    <property type="match status" value="1"/>
</dbReference>
<feature type="transmembrane region" description="Helical" evidence="1">
    <location>
        <begin position="187"/>
        <end position="209"/>
    </location>
</feature>
<keyword evidence="1" id="KW-0812">Transmembrane</keyword>
<dbReference type="PROSITE" id="PS50042">
    <property type="entry name" value="CNMP_BINDING_3"/>
    <property type="match status" value="1"/>
</dbReference>
<feature type="transmembrane region" description="Helical" evidence="1">
    <location>
        <begin position="121"/>
        <end position="145"/>
    </location>
</feature>
<evidence type="ECO:0000313" key="5">
    <source>
        <dbReference type="Proteomes" id="UP000030765"/>
    </source>
</evidence>
<dbReference type="CDD" id="cd00038">
    <property type="entry name" value="CAP_ED"/>
    <property type="match status" value="1"/>
</dbReference>
<dbReference type="InterPro" id="IPR000595">
    <property type="entry name" value="cNMP-bd_dom"/>
</dbReference>
<dbReference type="InterPro" id="IPR018488">
    <property type="entry name" value="cNMP-bd_CS"/>
</dbReference>
<dbReference type="InterPro" id="IPR014710">
    <property type="entry name" value="RmlC-like_jellyroll"/>
</dbReference>
<dbReference type="OrthoDB" id="2021138at2759"/>
<dbReference type="Gene3D" id="2.60.120.10">
    <property type="entry name" value="Jelly Rolls"/>
    <property type="match status" value="1"/>
</dbReference>
<dbReference type="VEuPathDB" id="VectorBase:ASIC020746"/>
<dbReference type="SMART" id="SM00100">
    <property type="entry name" value="cNMP"/>
    <property type="match status" value="1"/>
</dbReference>
<feature type="transmembrane region" description="Helical" evidence="1">
    <location>
        <begin position="339"/>
        <end position="356"/>
    </location>
</feature>
<keyword evidence="5" id="KW-1185">Reference proteome</keyword>
<keyword evidence="1" id="KW-0472">Membrane</keyword>
<dbReference type="PANTHER" id="PTHR45689">
    <property type="entry name" value="I[[H]] CHANNEL, ISOFORM E"/>
    <property type="match status" value="1"/>
</dbReference>
<dbReference type="GO" id="GO:0003254">
    <property type="term" value="P:regulation of membrane depolarization"/>
    <property type="evidence" value="ECO:0007669"/>
    <property type="project" value="TreeGrafter"/>
</dbReference>
<reference evidence="3 5" key="1">
    <citation type="journal article" date="2014" name="BMC Genomics">
        <title>Genome sequence of Anopheles sinensis provides insight into genetics basis of mosquito competence for malaria parasites.</title>
        <authorList>
            <person name="Zhou D."/>
            <person name="Zhang D."/>
            <person name="Ding G."/>
            <person name="Shi L."/>
            <person name="Hou Q."/>
            <person name="Ye Y."/>
            <person name="Xu Y."/>
            <person name="Zhou H."/>
            <person name="Xiong C."/>
            <person name="Li S."/>
            <person name="Yu J."/>
            <person name="Hong S."/>
            <person name="Yu X."/>
            <person name="Zou P."/>
            <person name="Chen C."/>
            <person name="Chang X."/>
            <person name="Wang W."/>
            <person name="Lv Y."/>
            <person name="Sun Y."/>
            <person name="Ma L."/>
            <person name="Shen B."/>
            <person name="Zhu C."/>
        </authorList>
    </citation>
    <scope>NUCLEOTIDE SEQUENCE [LARGE SCALE GENOMIC DNA]</scope>
</reference>
<dbReference type="STRING" id="74873.A0A084WQK7"/>
<evidence type="ECO:0000256" key="1">
    <source>
        <dbReference type="SAM" id="Phobius"/>
    </source>
</evidence>
<dbReference type="InterPro" id="IPR051413">
    <property type="entry name" value="K/Na_HCN_channel"/>
</dbReference>
<feature type="transmembrane region" description="Helical" evidence="1">
    <location>
        <begin position="165"/>
        <end position="181"/>
    </location>
</feature>
<dbReference type="Pfam" id="PF00027">
    <property type="entry name" value="cNMP_binding"/>
    <property type="match status" value="1"/>
</dbReference>
<dbReference type="AlphaFoldDB" id="A0A084WQK7"/>
<dbReference type="OMA" id="FLGWIWF"/>
<dbReference type="GO" id="GO:0035725">
    <property type="term" value="P:sodium ion transmembrane transport"/>
    <property type="evidence" value="ECO:0007669"/>
    <property type="project" value="TreeGrafter"/>
</dbReference>
<feature type="domain" description="Cyclic nucleotide-binding" evidence="2">
    <location>
        <begin position="445"/>
        <end position="562"/>
    </location>
</feature>
<dbReference type="PROSITE" id="PS00889">
    <property type="entry name" value="CNMP_BINDING_2"/>
    <property type="match status" value="1"/>
</dbReference>
<dbReference type="GO" id="GO:0098855">
    <property type="term" value="C:HCN channel complex"/>
    <property type="evidence" value="ECO:0007669"/>
    <property type="project" value="TreeGrafter"/>
</dbReference>
<dbReference type="Gene3D" id="1.10.287.630">
    <property type="entry name" value="Helix hairpin bin"/>
    <property type="match status" value="1"/>
</dbReference>
<name>A0A084WQK7_ANOSI</name>
<dbReference type="Proteomes" id="UP000030765">
    <property type="component" value="Unassembled WGS sequence"/>
</dbReference>
<dbReference type="InterPro" id="IPR018490">
    <property type="entry name" value="cNMP-bd_dom_sf"/>
</dbReference>
<protein>
    <submittedName>
        <fullName evidence="4">Cyclic nucleotide-binding domain-containing protein</fullName>
    </submittedName>
</protein>
<dbReference type="EnsemblMetazoa" id="ASIC020746-RA">
    <property type="protein sequence ID" value="ASIC020746-PA"/>
    <property type="gene ID" value="ASIC020746"/>
</dbReference>
<dbReference type="GO" id="GO:0005249">
    <property type="term" value="F:voltage-gated potassium channel activity"/>
    <property type="evidence" value="ECO:0007669"/>
    <property type="project" value="TreeGrafter"/>
</dbReference>
<organism evidence="3">
    <name type="scientific">Anopheles sinensis</name>
    <name type="common">Mosquito</name>
    <dbReference type="NCBI Taxonomy" id="74873"/>
    <lineage>
        <taxon>Eukaryota</taxon>
        <taxon>Metazoa</taxon>
        <taxon>Ecdysozoa</taxon>
        <taxon>Arthropoda</taxon>
        <taxon>Hexapoda</taxon>
        <taxon>Insecta</taxon>
        <taxon>Pterygota</taxon>
        <taxon>Neoptera</taxon>
        <taxon>Endopterygota</taxon>
        <taxon>Diptera</taxon>
        <taxon>Nematocera</taxon>
        <taxon>Culicoidea</taxon>
        <taxon>Culicidae</taxon>
        <taxon>Anophelinae</taxon>
        <taxon>Anopheles</taxon>
    </lineage>
</organism>
<dbReference type="EMBL" id="KE525396">
    <property type="protein sequence ID" value="KFB52501.1"/>
    <property type="molecule type" value="Genomic_DNA"/>
</dbReference>
<feature type="transmembrane region" description="Helical" evidence="1">
    <location>
        <begin position="88"/>
        <end position="109"/>
    </location>
</feature>
<dbReference type="VEuPathDB" id="VectorBase:ASIS005182"/>
<keyword evidence="1" id="KW-1133">Transmembrane helix</keyword>
<reference evidence="4" key="2">
    <citation type="submission" date="2020-05" db="UniProtKB">
        <authorList>
            <consortium name="EnsemblMetazoa"/>
        </authorList>
    </citation>
    <scope>IDENTIFICATION</scope>
</reference>
<dbReference type="PANTHER" id="PTHR45689:SF14">
    <property type="entry name" value="CYCLIC NUCLEOTIDE-GATED CATION CHANNEL SUBUNIT A-LIKE PROTEIN"/>
    <property type="match status" value="1"/>
</dbReference>